<dbReference type="Gene3D" id="2.40.170.20">
    <property type="entry name" value="TonB-dependent receptor, beta-barrel domain"/>
    <property type="match status" value="1"/>
</dbReference>
<evidence type="ECO:0000259" key="4">
    <source>
        <dbReference type="Pfam" id="PF00593"/>
    </source>
</evidence>
<evidence type="ECO:0000256" key="1">
    <source>
        <dbReference type="ARBA" id="ARBA00004442"/>
    </source>
</evidence>
<name>F8S302_9BACT</name>
<evidence type="ECO:0000256" key="2">
    <source>
        <dbReference type="ARBA" id="ARBA00023136"/>
    </source>
</evidence>
<dbReference type="InterPro" id="IPR036942">
    <property type="entry name" value="Beta-barrel_TonB_sf"/>
</dbReference>
<proteinExistence type="predicted"/>
<dbReference type="Pfam" id="PF00593">
    <property type="entry name" value="TonB_dep_Rec_b-barrel"/>
    <property type="match status" value="1"/>
</dbReference>
<dbReference type="GO" id="GO:0009279">
    <property type="term" value="C:cell outer membrane"/>
    <property type="evidence" value="ECO:0007669"/>
    <property type="project" value="UniProtKB-SubCell"/>
</dbReference>
<organism evidence="5">
    <name type="scientific">Aplysina aerophoba bacterial symbiont clone AANRPS</name>
    <dbReference type="NCBI Taxonomy" id="1042317"/>
    <lineage>
        <taxon>Bacteria</taxon>
        <taxon>environmental samples</taxon>
    </lineage>
</organism>
<dbReference type="AlphaFoldDB" id="F8S302"/>
<dbReference type="InterPro" id="IPR000531">
    <property type="entry name" value="Beta-barrel_TonB"/>
</dbReference>
<keyword evidence="3" id="KW-0998">Cell outer membrane</keyword>
<evidence type="ECO:0000256" key="3">
    <source>
        <dbReference type="ARBA" id="ARBA00023237"/>
    </source>
</evidence>
<keyword evidence="2" id="KW-0472">Membrane</keyword>
<evidence type="ECO:0000313" key="5">
    <source>
        <dbReference type="EMBL" id="AEH95309.1"/>
    </source>
</evidence>
<comment type="subcellular location">
    <subcellularLocation>
        <location evidence="1">Cell outer membrane</location>
    </subcellularLocation>
</comment>
<reference evidence="5" key="1">
    <citation type="submission" date="2010-10" db="EMBL/GenBank/DDBJ databases">
        <title>Diversity of nonribosomal peptide synthetase (NRPS) genes in microbial consortia of marine sponges by cultivation and metagenomics.</title>
        <authorList>
            <person name="Pimentel-Elardo S.M."/>
            <person name="Grozdanov L."/>
            <person name="Proksch S."/>
            <person name="Hentschel U."/>
        </authorList>
    </citation>
    <scope>NUCLEOTIDE SEQUENCE</scope>
</reference>
<dbReference type="EMBL" id="HQ456128">
    <property type="protein sequence ID" value="AEH95309.1"/>
    <property type="molecule type" value="Genomic_DNA"/>
</dbReference>
<sequence>MVRKSGATSLFAVRAAVSSGFRAPTPGQQNVLNVTTEFDYAIGDLINNGTIPSTSPVAALRGGVPLQPEESINYSLGTVVDTGPFTFTADYFRVNVSDRLTITRNYNLTADEVTTLVAGGIVEAGNLAAFRFFVNDFSTRTQGLDLVATWTPLALGARTTFSGVFNYTDTEVTEFSAEHFDADRVTSLTLGLPRMRWNFGANHAADRWTLMARLHYYGSYWDREDARSALGNAMSYLYPLYSGKPLVDLEVAFPFSDVTLSFGAQNIFNTYPDENPGAVSGVGNRYGQFGPFGFNGGYYYTRVSYGWGS</sequence>
<feature type="domain" description="TonB-dependent receptor-like beta-barrel" evidence="4">
    <location>
        <begin position="11"/>
        <end position="267"/>
    </location>
</feature>
<protein>
    <submittedName>
        <fullName evidence="5">Putative TonB-dependent receptor-like protein</fullName>
    </submittedName>
</protein>
<dbReference type="SUPFAM" id="SSF56935">
    <property type="entry name" value="Porins"/>
    <property type="match status" value="1"/>
</dbReference>
<dbReference type="PANTHER" id="PTHR47234:SF3">
    <property type="entry name" value="SECRETIN_TONB SHORT N-TERMINAL DOMAIN-CONTAINING PROTEIN"/>
    <property type="match status" value="1"/>
</dbReference>
<dbReference type="PANTHER" id="PTHR47234">
    <property type="match status" value="1"/>
</dbReference>
<accession>F8S302</accession>
<keyword evidence="5" id="KW-0675">Receptor</keyword>